<gene>
    <name evidence="1" type="ORF">FHS37_003451</name>
</gene>
<proteinExistence type="predicted"/>
<evidence type="ECO:0000313" key="2">
    <source>
        <dbReference type="Proteomes" id="UP000579523"/>
    </source>
</evidence>
<comment type="caution">
    <text evidence="1">The sequence shown here is derived from an EMBL/GenBank/DDBJ whole genome shotgun (WGS) entry which is preliminary data.</text>
</comment>
<reference evidence="1 2" key="1">
    <citation type="submission" date="2020-08" db="EMBL/GenBank/DDBJ databases">
        <title>Genomic Encyclopedia of Type Strains, Phase III (KMG-III): the genomes of soil and plant-associated and newly described type strains.</title>
        <authorList>
            <person name="Whitman W."/>
        </authorList>
    </citation>
    <scope>NUCLEOTIDE SEQUENCE [LARGE SCALE GENOMIC DNA]</scope>
    <source>
        <strain evidence="1 2">CECT 3273</strain>
    </source>
</reference>
<dbReference type="RefSeq" id="WP_184821964.1">
    <property type="nucleotide sequence ID" value="NZ_BMTK01000014.1"/>
</dbReference>
<dbReference type="Proteomes" id="UP000579523">
    <property type="component" value="Unassembled WGS sequence"/>
</dbReference>
<keyword evidence="2" id="KW-1185">Reference proteome</keyword>
<name>A0A7W7PQC1_9ACTN</name>
<sequence length="217" mass="24294">MGFRVYARQVRDRDLPFGRRFGALGDAVGCCCPLGFHGTWSYLSTAGDLRNDETALLHALEKLEASRTVWLRKVESFADRRRADKARHQRTPRQAEVRHLLGWRWPGPGGKQAVLGEVGRLWAVHYRSPSPDVPAGSKADLAELDTWLAGCVSTSLADDGDLDIGRQGIITKCLPKLRRHVAQLGYPRVFPQAFAYFRLLLRTTELIHHVKAQENGG</sequence>
<organism evidence="1 2">
    <name type="scientific">Streptomyces griseomycini</name>
    <dbReference type="NCBI Taxonomy" id="66895"/>
    <lineage>
        <taxon>Bacteria</taxon>
        <taxon>Bacillati</taxon>
        <taxon>Actinomycetota</taxon>
        <taxon>Actinomycetes</taxon>
        <taxon>Kitasatosporales</taxon>
        <taxon>Streptomycetaceae</taxon>
        <taxon>Streptomyces</taxon>
    </lineage>
</organism>
<protein>
    <submittedName>
        <fullName evidence="1">Uncharacterized protein</fullName>
    </submittedName>
</protein>
<evidence type="ECO:0000313" key="1">
    <source>
        <dbReference type="EMBL" id="MBB4899391.1"/>
    </source>
</evidence>
<accession>A0A7W7PQC1</accession>
<dbReference type="EMBL" id="JACHJI010000005">
    <property type="protein sequence ID" value="MBB4899391.1"/>
    <property type="molecule type" value="Genomic_DNA"/>
</dbReference>
<dbReference type="AlphaFoldDB" id="A0A7W7PQC1"/>